<organism evidence="2 3">
    <name type="scientific">Sphingomonas agrestis</name>
    <dbReference type="NCBI Taxonomy" id="3080540"/>
    <lineage>
        <taxon>Bacteria</taxon>
        <taxon>Pseudomonadati</taxon>
        <taxon>Pseudomonadota</taxon>
        <taxon>Alphaproteobacteria</taxon>
        <taxon>Sphingomonadales</taxon>
        <taxon>Sphingomonadaceae</taxon>
        <taxon>Sphingomonas</taxon>
    </lineage>
</organism>
<accession>A0ABU3Y3V8</accession>
<gene>
    <name evidence="2" type="ORF">RZN05_02665</name>
</gene>
<protein>
    <submittedName>
        <fullName evidence="2">Uncharacterized protein</fullName>
    </submittedName>
</protein>
<keyword evidence="1" id="KW-1133">Transmembrane helix</keyword>
<dbReference type="RefSeq" id="WP_317225078.1">
    <property type="nucleotide sequence ID" value="NZ_JAWJEJ010000001.1"/>
</dbReference>
<dbReference type="EMBL" id="JAWJEJ010000001">
    <property type="protein sequence ID" value="MDV3455872.1"/>
    <property type="molecule type" value="Genomic_DNA"/>
</dbReference>
<dbReference type="Proteomes" id="UP001273531">
    <property type="component" value="Unassembled WGS sequence"/>
</dbReference>
<reference evidence="2 3" key="1">
    <citation type="submission" date="2023-10" db="EMBL/GenBank/DDBJ databases">
        <title>Sphingomonas sp. HF-S4 16S ribosomal RNA gene Genome sequencing and assembly.</title>
        <authorList>
            <person name="Lee H."/>
        </authorList>
    </citation>
    <scope>NUCLEOTIDE SEQUENCE [LARGE SCALE GENOMIC DNA]</scope>
    <source>
        <strain evidence="2 3">HF-S4</strain>
    </source>
</reference>
<keyword evidence="1" id="KW-0472">Membrane</keyword>
<evidence type="ECO:0000256" key="1">
    <source>
        <dbReference type="SAM" id="Phobius"/>
    </source>
</evidence>
<name>A0ABU3Y3V8_9SPHN</name>
<proteinExistence type="predicted"/>
<feature type="transmembrane region" description="Helical" evidence="1">
    <location>
        <begin position="20"/>
        <end position="38"/>
    </location>
</feature>
<evidence type="ECO:0000313" key="3">
    <source>
        <dbReference type="Proteomes" id="UP001273531"/>
    </source>
</evidence>
<feature type="transmembrane region" description="Helical" evidence="1">
    <location>
        <begin position="50"/>
        <end position="68"/>
    </location>
</feature>
<comment type="caution">
    <text evidence="2">The sequence shown here is derived from an EMBL/GenBank/DDBJ whole genome shotgun (WGS) entry which is preliminary data.</text>
</comment>
<evidence type="ECO:0000313" key="2">
    <source>
        <dbReference type="EMBL" id="MDV3455872.1"/>
    </source>
</evidence>
<keyword evidence="1" id="KW-0812">Transmembrane</keyword>
<sequence length="218" mass="24732">MTNKPNDWRKALIEATTGPMIAILFWFTMIVVVTLALGHGKAFDANVFEAFGAIGQVAIAAALLWLGYQQYNFTKELGERQRRLDMHDRRAKMVAEYGHWSDKHLLPLAPELDISTLLSLTLRSKALFSRAVINDLAKLVEDYTRAETLRGTVETLKNMQDVMAFMTVQREHDGVRQEMRATDERVRVRMLLEIDAAPDAAPLDLVFSDDARPKDERA</sequence>
<keyword evidence="3" id="KW-1185">Reference proteome</keyword>